<dbReference type="AlphaFoldDB" id="A0A3B0Y7J3"/>
<feature type="domain" description="Amidohydrolase-related" evidence="4">
    <location>
        <begin position="70"/>
        <end position="419"/>
    </location>
</feature>
<dbReference type="SUPFAM" id="SSF51556">
    <property type="entry name" value="Metallo-dependent hydrolases"/>
    <property type="match status" value="1"/>
</dbReference>
<name>A0A3B0Y7J3_9ZZZZ</name>
<evidence type="ECO:0000256" key="2">
    <source>
        <dbReference type="ARBA" id="ARBA00022801"/>
    </source>
</evidence>
<reference evidence="5" key="1">
    <citation type="submission" date="2018-06" db="EMBL/GenBank/DDBJ databases">
        <authorList>
            <person name="Zhirakovskaya E."/>
        </authorList>
    </citation>
    <scope>NUCLEOTIDE SEQUENCE</scope>
</reference>
<sequence length="446" mass="49677">MDNNTDDNNDSLIDELIHARWVIPVEPHNMVLDNFSIAIHDGIIIDILPQDKARQRYPARNVYELPDHALIPGLINSHTHAAMNLMRGYADDHSLMDWLQKHIWPAEQKWVNNEFVRDGSQLAIAEMLRSGTTCFNDMYFYPEITAHVAQESGIRATVGLIVLDYPSRWANNADEYIKKGLQLHNELRDSALVSTAFAPHAPYTVSDEPLKKIRTLSEQLDIPVHIHVHETLSEINESMSQYGLRPLQRLHKFGLISPRMLAVHMTQVNKHDIQLLSENNAHIIHCPESNMKLASGICPVPSLLHAGINVALGTDSVASNNDLNMLGEMQTAGLIAKASTEDAEALPAADILRMATLNGAKALGLEDIIGSLAVDKAADIVAIKLNTLETLPVYNPIATLIYSASRHNVSHVWVNGKILLNNKELCTMDIDALIQKAHSWQEKLQH</sequence>
<dbReference type="HAMAP" id="MF_01281">
    <property type="entry name" value="MTA_SAH_deamin"/>
    <property type="match status" value="1"/>
</dbReference>
<dbReference type="InterPro" id="IPR050287">
    <property type="entry name" value="MTA/SAH_deaminase"/>
</dbReference>
<protein>
    <submittedName>
        <fullName evidence="5">S-adenosylhomocysteine deaminase Methylthioadenosine deaminase</fullName>
        <ecNumber evidence="5">3.5.4.28</ecNumber>
    </submittedName>
</protein>
<dbReference type="InterPro" id="IPR006680">
    <property type="entry name" value="Amidohydro-rel"/>
</dbReference>
<dbReference type="Gene3D" id="2.30.40.10">
    <property type="entry name" value="Urease, subunit C, domain 1"/>
    <property type="match status" value="1"/>
</dbReference>
<dbReference type="InterPro" id="IPR023512">
    <property type="entry name" value="Deaminase_MtaD/DadD"/>
</dbReference>
<dbReference type="Pfam" id="PF01979">
    <property type="entry name" value="Amidohydro_1"/>
    <property type="match status" value="1"/>
</dbReference>
<keyword evidence="3" id="KW-0862">Zinc</keyword>
<dbReference type="GO" id="GO:0046872">
    <property type="term" value="F:metal ion binding"/>
    <property type="evidence" value="ECO:0007669"/>
    <property type="project" value="UniProtKB-KW"/>
</dbReference>
<keyword evidence="2 5" id="KW-0378">Hydrolase</keyword>
<dbReference type="EMBL" id="UOFL01000018">
    <property type="protein sequence ID" value="VAW71332.1"/>
    <property type="molecule type" value="Genomic_DNA"/>
</dbReference>
<accession>A0A3B0Y7J3</accession>
<evidence type="ECO:0000313" key="5">
    <source>
        <dbReference type="EMBL" id="VAW71332.1"/>
    </source>
</evidence>
<dbReference type="SUPFAM" id="SSF51338">
    <property type="entry name" value="Composite domain of metallo-dependent hydrolases"/>
    <property type="match status" value="1"/>
</dbReference>
<organism evidence="5">
    <name type="scientific">hydrothermal vent metagenome</name>
    <dbReference type="NCBI Taxonomy" id="652676"/>
    <lineage>
        <taxon>unclassified sequences</taxon>
        <taxon>metagenomes</taxon>
        <taxon>ecological metagenomes</taxon>
    </lineage>
</organism>
<keyword evidence="1" id="KW-0479">Metal-binding</keyword>
<evidence type="ECO:0000259" key="4">
    <source>
        <dbReference type="Pfam" id="PF01979"/>
    </source>
</evidence>
<dbReference type="FunFam" id="3.20.20.140:FF:000014">
    <property type="entry name" value="5-methylthioadenosine/S-adenosylhomocysteine deaminase"/>
    <property type="match status" value="1"/>
</dbReference>
<evidence type="ECO:0000256" key="3">
    <source>
        <dbReference type="ARBA" id="ARBA00022833"/>
    </source>
</evidence>
<dbReference type="CDD" id="cd01298">
    <property type="entry name" value="ATZ_TRZ_like"/>
    <property type="match status" value="1"/>
</dbReference>
<dbReference type="NCBIfam" id="NF006549">
    <property type="entry name" value="PRK09045.1"/>
    <property type="match status" value="1"/>
</dbReference>
<dbReference type="PANTHER" id="PTHR43794:SF11">
    <property type="entry name" value="AMIDOHYDROLASE-RELATED DOMAIN-CONTAINING PROTEIN"/>
    <property type="match status" value="1"/>
</dbReference>
<dbReference type="InterPro" id="IPR011059">
    <property type="entry name" value="Metal-dep_hydrolase_composite"/>
</dbReference>
<dbReference type="PANTHER" id="PTHR43794">
    <property type="entry name" value="AMINOHYDROLASE SSNA-RELATED"/>
    <property type="match status" value="1"/>
</dbReference>
<evidence type="ECO:0000256" key="1">
    <source>
        <dbReference type="ARBA" id="ARBA00022723"/>
    </source>
</evidence>
<dbReference type="GO" id="GO:0050270">
    <property type="term" value="F:S-adenosylhomocysteine deaminase activity"/>
    <property type="evidence" value="ECO:0007669"/>
    <property type="project" value="UniProtKB-EC"/>
</dbReference>
<proteinExistence type="inferred from homology"/>
<dbReference type="InterPro" id="IPR032466">
    <property type="entry name" value="Metal_Hydrolase"/>
</dbReference>
<dbReference type="Gene3D" id="3.20.20.140">
    <property type="entry name" value="Metal-dependent hydrolases"/>
    <property type="match status" value="1"/>
</dbReference>
<dbReference type="EC" id="3.5.4.28" evidence="5"/>
<gene>
    <name evidence="5" type="ORF">MNBD_GAMMA12-1300</name>
</gene>